<keyword evidence="3" id="KW-1185">Reference proteome</keyword>
<gene>
    <name evidence="2" type="ORF">MEUPH1_LOCUS1658</name>
</gene>
<dbReference type="EMBL" id="CARXXK010000001">
    <property type="protein sequence ID" value="CAI6344535.1"/>
    <property type="molecule type" value="Genomic_DNA"/>
</dbReference>
<proteinExistence type="predicted"/>
<feature type="compositionally biased region" description="Polar residues" evidence="1">
    <location>
        <begin position="28"/>
        <end position="37"/>
    </location>
</feature>
<name>A0AAV0VLW6_9HEMI</name>
<evidence type="ECO:0000313" key="3">
    <source>
        <dbReference type="Proteomes" id="UP001160148"/>
    </source>
</evidence>
<feature type="region of interest" description="Disordered" evidence="1">
    <location>
        <begin position="25"/>
        <end position="98"/>
    </location>
</feature>
<comment type="caution">
    <text evidence="2">The sequence shown here is derived from an EMBL/GenBank/DDBJ whole genome shotgun (WGS) entry which is preliminary data.</text>
</comment>
<protein>
    <submittedName>
        <fullName evidence="2">Uncharacterized protein</fullName>
    </submittedName>
</protein>
<evidence type="ECO:0000313" key="2">
    <source>
        <dbReference type="EMBL" id="CAI6344535.1"/>
    </source>
</evidence>
<reference evidence="2 3" key="1">
    <citation type="submission" date="2023-01" db="EMBL/GenBank/DDBJ databases">
        <authorList>
            <person name="Whitehead M."/>
        </authorList>
    </citation>
    <scope>NUCLEOTIDE SEQUENCE [LARGE SCALE GENOMIC DNA]</scope>
</reference>
<organism evidence="2 3">
    <name type="scientific">Macrosiphum euphorbiae</name>
    <name type="common">potato aphid</name>
    <dbReference type="NCBI Taxonomy" id="13131"/>
    <lineage>
        <taxon>Eukaryota</taxon>
        <taxon>Metazoa</taxon>
        <taxon>Ecdysozoa</taxon>
        <taxon>Arthropoda</taxon>
        <taxon>Hexapoda</taxon>
        <taxon>Insecta</taxon>
        <taxon>Pterygota</taxon>
        <taxon>Neoptera</taxon>
        <taxon>Paraneoptera</taxon>
        <taxon>Hemiptera</taxon>
        <taxon>Sternorrhyncha</taxon>
        <taxon>Aphidomorpha</taxon>
        <taxon>Aphidoidea</taxon>
        <taxon>Aphididae</taxon>
        <taxon>Macrosiphini</taxon>
        <taxon>Macrosiphum</taxon>
    </lineage>
</organism>
<feature type="compositionally biased region" description="Pro residues" evidence="1">
    <location>
        <begin position="83"/>
        <end position="98"/>
    </location>
</feature>
<accession>A0AAV0VLW6</accession>
<feature type="compositionally biased region" description="Basic residues" evidence="1">
    <location>
        <begin position="70"/>
        <end position="80"/>
    </location>
</feature>
<evidence type="ECO:0000256" key="1">
    <source>
        <dbReference type="SAM" id="MobiDB-lite"/>
    </source>
</evidence>
<sequence length="98" mass="10386">MATTLQAMSPSHPSSVVVAAPSFTTATQVSRPNSPNTIGDVAGGQLTPCPTCQHRENVPEMEVDPDAALKGKKRRRHHKSPSQDPPPPPLPAPPLLRP</sequence>
<dbReference type="AlphaFoldDB" id="A0AAV0VLW6"/>
<dbReference type="Proteomes" id="UP001160148">
    <property type="component" value="Unassembled WGS sequence"/>
</dbReference>